<dbReference type="InterPro" id="IPR007110">
    <property type="entry name" value="Ig-like_dom"/>
</dbReference>
<keyword evidence="3" id="KW-0130">Cell adhesion</keyword>
<evidence type="ECO:0000259" key="8">
    <source>
        <dbReference type="PROSITE" id="PS50853"/>
    </source>
</evidence>
<dbReference type="AlphaFoldDB" id="A0A915L4Q7"/>
<dbReference type="OMA" id="NDIVECD"/>
<dbReference type="SUPFAM" id="SSF48726">
    <property type="entry name" value="Immunoglobulin"/>
    <property type="match status" value="3"/>
</dbReference>
<dbReference type="InterPro" id="IPR003598">
    <property type="entry name" value="Ig_sub2"/>
</dbReference>
<dbReference type="PROSITE" id="PS50853">
    <property type="entry name" value="FN3"/>
    <property type="match status" value="1"/>
</dbReference>
<dbReference type="WBParaSite" id="nRc.2.0.1.t46065-RA">
    <property type="protein sequence ID" value="nRc.2.0.1.t46065-RA"/>
    <property type="gene ID" value="nRc.2.0.1.g46065"/>
</dbReference>
<dbReference type="SMART" id="SM00408">
    <property type="entry name" value="IGc2"/>
    <property type="match status" value="3"/>
</dbReference>
<dbReference type="SMART" id="SM00060">
    <property type="entry name" value="FN3"/>
    <property type="match status" value="1"/>
</dbReference>
<evidence type="ECO:0000256" key="4">
    <source>
        <dbReference type="ARBA" id="ARBA00023157"/>
    </source>
</evidence>
<dbReference type="Pfam" id="PF00041">
    <property type="entry name" value="fn3"/>
    <property type="match status" value="1"/>
</dbReference>
<dbReference type="SUPFAM" id="SSF49265">
    <property type="entry name" value="Fibronectin type III"/>
    <property type="match status" value="1"/>
</dbReference>
<evidence type="ECO:0000256" key="2">
    <source>
        <dbReference type="ARBA" id="ARBA00022737"/>
    </source>
</evidence>
<evidence type="ECO:0000256" key="6">
    <source>
        <dbReference type="ARBA" id="ARBA00023319"/>
    </source>
</evidence>
<keyword evidence="4" id="KW-1015">Disulfide bond</keyword>
<dbReference type="InterPro" id="IPR013783">
    <property type="entry name" value="Ig-like_fold"/>
</dbReference>
<dbReference type="SMART" id="SM00409">
    <property type="entry name" value="IG"/>
    <property type="match status" value="3"/>
</dbReference>
<feature type="domain" description="Ig-like" evidence="7">
    <location>
        <begin position="30"/>
        <end position="129"/>
    </location>
</feature>
<dbReference type="PANTHER" id="PTHR47633">
    <property type="entry name" value="IMMUNOGLOBULIN"/>
    <property type="match status" value="1"/>
</dbReference>
<evidence type="ECO:0000313" key="10">
    <source>
        <dbReference type="WBParaSite" id="nRc.2.0.1.t46065-RA"/>
    </source>
</evidence>
<dbReference type="GO" id="GO:0007155">
    <property type="term" value="P:cell adhesion"/>
    <property type="evidence" value="ECO:0007669"/>
    <property type="project" value="UniProtKB-KW"/>
</dbReference>
<evidence type="ECO:0000256" key="1">
    <source>
        <dbReference type="ARBA" id="ARBA00022433"/>
    </source>
</evidence>
<name>A0A915L4Q7_ROMCU</name>
<keyword evidence="9" id="KW-1185">Reference proteome</keyword>
<evidence type="ECO:0000256" key="5">
    <source>
        <dbReference type="ARBA" id="ARBA00023179"/>
    </source>
</evidence>
<dbReference type="InterPro" id="IPR013098">
    <property type="entry name" value="Ig_I-set"/>
</dbReference>
<evidence type="ECO:0000259" key="7">
    <source>
        <dbReference type="PROSITE" id="PS50835"/>
    </source>
</evidence>
<feature type="domain" description="Ig-like" evidence="7">
    <location>
        <begin position="296"/>
        <end position="391"/>
    </location>
</feature>
<dbReference type="Pfam" id="PF07679">
    <property type="entry name" value="I-set"/>
    <property type="match status" value="3"/>
</dbReference>
<dbReference type="InterPro" id="IPR036179">
    <property type="entry name" value="Ig-like_dom_sf"/>
</dbReference>
<dbReference type="InterPro" id="IPR003599">
    <property type="entry name" value="Ig_sub"/>
</dbReference>
<dbReference type="InterPro" id="IPR036116">
    <property type="entry name" value="FN3_sf"/>
</dbReference>
<evidence type="ECO:0000313" key="9">
    <source>
        <dbReference type="Proteomes" id="UP000887565"/>
    </source>
</evidence>
<protein>
    <submittedName>
        <fullName evidence="10">Uncharacterized protein</fullName>
    </submittedName>
</protein>
<feature type="domain" description="Fibronectin type-III" evidence="8">
    <location>
        <begin position="166"/>
        <end position="263"/>
    </location>
</feature>
<dbReference type="Proteomes" id="UP000887565">
    <property type="component" value="Unplaced"/>
</dbReference>
<reference evidence="10" key="1">
    <citation type="submission" date="2022-11" db="UniProtKB">
        <authorList>
            <consortium name="WormBaseParasite"/>
        </authorList>
    </citation>
    <scope>IDENTIFICATION</scope>
</reference>
<sequence>PFPRADIDYGHGDLGLEPGFVHRDRRLFPPGFLRQIRNRHVFSGFPAVFDCIVTGNPVPEAVQALRNDCIFFRLKNGQPLKPDGRIKTQICGGNSYALIFLRTVPEDQGEYSCLATNTQGSISSSAVLEVTVPMLDKMSFDGRYSPWLADEADFRKVPYSSIPVPPDRGPFIAEVTGHYLTLSWIPTLRPPPHYPQITYIVEIRELPDKGWTVVDFNISQPCCKVRNLELGKSYQFRVRAENIYGISDPSPPSPPSQLMAPPKPVLDKWRRPIPNFDPYAVEALNRCYAEQYACAPWFAPRQMEKMYCAENQTLEIVFWVYGYPDPDVKWYFRGWEITSETHGRRFESKCYGGTECVLIIRHFTAQDVGQYQCKAVNQHGDAQQNVLVDISTMPTFIHHLDNKVVPSNKTARLDCRVDATPFPEIKWFKDWHPIVESSRVKMIYEPPYLCSLMIENPVLRDSGIYTCAAINEAGRATSTATLTIEIDPYDYGYDVDYVRPPKKVALAPRKVREIYTIEEEILKAAEESETCL</sequence>
<keyword evidence="5" id="KW-0514">Muscle protein</keyword>
<keyword evidence="2" id="KW-0677">Repeat</keyword>
<accession>A0A915L4Q7</accession>
<feature type="domain" description="Ig-like" evidence="7">
    <location>
        <begin position="394"/>
        <end position="483"/>
    </location>
</feature>
<dbReference type="GO" id="GO:0032982">
    <property type="term" value="C:myosin filament"/>
    <property type="evidence" value="ECO:0007669"/>
    <property type="project" value="UniProtKB-KW"/>
</dbReference>
<dbReference type="Gene3D" id="2.60.40.10">
    <property type="entry name" value="Immunoglobulins"/>
    <property type="match status" value="4"/>
</dbReference>
<keyword evidence="6" id="KW-0393">Immunoglobulin domain</keyword>
<organism evidence="9 10">
    <name type="scientific">Romanomermis culicivorax</name>
    <name type="common">Nematode worm</name>
    <dbReference type="NCBI Taxonomy" id="13658"/>
    <lineage>
        <taxon>Eukaryota</taxon>
        <taxon>Metazoa</taxon>
        <taxon>Ecdysozoa</taxon>
        <taxon>Nematoda</taxon>
        <taxon>Enoplea</taxon>
        <taxon>Dorylaimia</taxon>
        <taxon>Mermithida</taxon>
        <taxon>Mermithoidea</taxon>
        <taxon>Mermithidae</taxon>
        <taxon>Romanomermis</taxon>
    </lineage>
</organism>
<keyword evidence="1" id="KW-0787">Thick filament</keyword>
<proteinExistence type="predicted"/>
<evidence type="ECO:0000256" key="3">
    <source>
        <dbReference type="ARBA" id="ARBA00022889"/>
    </source>
</evidence>
<dbReference type="PROSITE" id="PS50835">
    <property type="entry name" value="IG_LIKE"/>
    <property type="match status" value="3"/>
</dbReference>
<dbReference type="FunFam" id="2.60.40.10:FF:000557">
    <property type="entry name" value="Myosin binding protein Ha"/>
    <property type="match status" value="1"/>
</dbReference>
<dbReference type="FunFam" id="2.60.40.10:FF:000032">
    <property type="entry name" value="palladin isoform X1"/>
    <property type="match status" value="1"/>
</dbReference>
<dbReference type="InterPro" id="IPR003961">
    <property type="entry name" value="FN3_dom"/>
</dbReference>
<dbReference type="CDD" id="cd00063">
    <property type="entry name" value="FN3"/>
    <property type="match status" value="1"/>
</dbReference>